<dbReference type="Gene3D" id="3.40.50.1110">
    <property type="entry name" value="SGNH hydrolase"/>
    <property type="match status" value="1"/>
</dbReference>
<accession>A0ABN0ISC7</accession>
<proteinExistence type="predicted"/>
<protein>
    <recommendedName>
        <fullName evidence="1">SGNH hydrolase-type esterase domain-containing protein</fullName>
    </recommendedName>
</protein>
<comment type="caution">
    <text evidence="2">The sequence shown here is derived from an EMBL/GenBank/DDBJ whole genome shotgun (WGS) entry which is preliminary data.</text>
</comment>
<gene>
    <name evidence="2" type="ORF">SPJ1_1196</name>
</gene>
<reference evidence="2 3" key="1">
    <citation type="journal article" date="2013" name="PLoS ONE">
        <title>Comparative Genomic Characterization of Three Streptococcus parauberis Strains in Fish Pathogen, as Assessed by Wide-Genome Analyses.</title>
        <authorList>
            <person name="Nho S.W."/>
            <person name="Hikima J."/>
            <person name="Park S.B."/>
            <person name="Jang H.B."/>
            <person name="Cha I.S."/>
            <person name="Yasuike M."/>
            <person name="Nakamura Y."/>
            <person name="Fujiwara A."/>
            <person name="Sano M."/>
            <person name="Kanai K."/>
            <person name="Kondo H."/>
            <person name="Hirono I."/>
            <person name="Takeyama H."/>
            <person name="Aoki T."/>
            <person name="Jung T.S."/>
        </authorList>
    </citation>
    <scope>NUCLEOTIDE SEQUENCE [LARGE SCALE GENOMIC DNA]</scope>
    <source>
        <strain evidence="2 3">KRS-02083</strain>
    </source>
</reference>
<dbReference type="RefSeq" id="WP_003108399.1">
    <property type="nucleotide sequence ID" value="NZ_ALYM01000003.1"/>
</dbReference>
<dbReference type="Proteomes" id="UP000011769">
    <property type="component" value="Unassembled WGS sequence"/>
</dbReference>
<evidence type="ECO:0000259" key="1">
    <source>
        <dbReference type="Pfam" id="PF13472"/>
    </source>
</evidence>
<dbReference type="InterPro" id="IPR036514">
    <property type="entry name" value="SGNH_hydro_sf"/>
</dbReference>
<evidence type="ECO:0000313" key="2">
    <source>
        <dbReference type="EMBL" id="EMG25785.1"/>
    </source>
</evidence>
<name>A0ABN0ISC7_9STRE</name>
<dbReference type="Pfam" id="PF13472">
    <property type="entry name" value="Lipase_GDSL_2"/>
    <property type="match status" value="1"/>
</dbReference>
<feature type="domain" description="SGNH hydrolase-type esterase" evidence="1">
    <location>
        <begin position="508"/>
        <end position="681"/>
    </location>
</feature>
<evidence type="ECO:0000313" key="3">
    <source>
        <dbReference type="Proteomes" id="UP000011769"/>
    </source>
</evidence>
<dbReference type="EMBL" id="ALYM01000003">
    <property type="protein sequence ID" value="EMG25785.1"/>
    <property type="molecule type" value="Genomic_DNA"/>
</dbReference>
<sequence>MEILNTLNLTRISGGTKLKQGDFGSVLSYSLADENGQEITSFDTKTAYINLVLDDKILFTTTTQVDISRVTFHIDKAIPTGLYYLEIKIDDYVFPSDKDSVILIEEGATAYDLKDLIPNYDVVMTITTILSDLAQKGMNITDLQTKVNAIYSNALSDHAEIIQARGGQSSLDSRLDGLDAKDSSLQAQIISNDADIDSTNTRINNLVANAGNGTVPSEVIEMRTGDDGFSYTTASEAVKHTGTIVENSFKVPITLTAGYYIVSANGTYALHSNQAYKATDFIDITGASIIKLDTAFSVASDGYAFYDANKTFISGSSTFVKTVSVPASAVYFRFTAYNIPDNTVRMFLVYPLTKLMPAIDKINKQDLNGKFTKLNNLPYTLTPNQYVIFNSGKTADIVNTKFLISSYVNVSSIDVLSINTKFSGYGDGYAFYDVNKVYISGSNVNTTTINVPANAVYFRFSAYNIDTNLVTLTGTNSLNFIKEQISTISKQIQPPTNYYYGIGKTLMIGDSLTSGAYYDDVAFKGASINQNVPYYLGKVTNNEVKNAGISGSTPMSWHSTEFSKYDYTQYDTFFIWFGTNAGLTDTMDADVNSKASYNDYASTNTGTYCKLIEEIKAVNPDASIHICTIFASSGNLATTNRVINQIATKYDLNIIDMSDLSPANYPNLHLGINNVHFGKSGNIYIANRIANDLNSYFASNQLKLEFGLTPRTN</sequence>
<dbReference type="CDD" id="cd00229">
    <property type="entry name" value="SGNH_hydrolase"/>
    <property type="match status" value="1"/>
</dbReference>
<dbReference type="SUPFAM" id="SSF52266">
    <property type="entry name" value="SGNH hydrolase"/>
    <property type="match status" value="1"/>
</dbReference>
<organism evidence="2 3">
    <name type="scientific">Streptococcus parauberis KRS-02083</name>
    <dbReference type="NCBI Taxonomy" id="1207545"/>
    <lineage>
        <taxon>Bacteria</taxon>
        <taxon>Bacillati</taxon>
        <taxon>Bacillota</taxon>
        <taxon>Bacilli</taxon>
        <taxon>Lactobacillales</taxon>
        <taxon>Streptococcaceae</taxon>
        <taxon>Streptococcus</taxon>
    </lineage>
</organism>
<dbReference type="InterPro" id="IPR013830">
    <property type="entry name" value="SGNH_hydro"/>
</dbReference>
<keyword evidence="3" id="KW-1185">Reference proteome</keyword>